<dbReference type="Proteomes" id="UP000000580">
    <property type="component" value="Chromosome"/>
</dbReference>
<accession>Q743L5</accession>
<dbReference type="EMBL" id="AE016958">
    <property type="protein sequence ID" value="AAS02600.1"/>
    <property type="molecule type" value="Genomic_DNA"/>
</dbReference>
<feature type="chain" id="PRO_5004284798" evidence="2">
    <location>
        <begin position="25"/>
        <end position="170"/>
    </location>
</feature>
<dbReference type="HOGENOM" id="CLU_1584657_0_0_11"/>
<reference evidence="3 4" key="1">
    <citation type="journal article" date="2005" name="Proc. Natl. Acad. Sci. U.S.A.">
        <title>The complete genome sequence of Mycobacterium avium subspecies paratuberculosis.</title>
        <authorList>
            <person name="Li L."/>
            <person name="Bannantine J.P."/>
            <person name="Zhang Q."/>
            <person name="Amonsin A."/>
            <person name="May B.J."/>
            <person name="Alt D."/>
            <person name="Banerji N."/>
            <person name="Kanjilal S."/>
            <person name="Kapur V."/>
        </authorList>
    </citation>
    <scope>NUCLEOTIDE SEQUENCE [LARGE SCALE GENOMIC DNA]</scope>
    <source>
        <strain evidence="4">ATCC BAA-968 / K-10</strain>
    </source>
</reference>
<evidence type="ECO:0000313" key="4">
    <source>
        <dbReference type="Proteomes" id="UP000000580"/>
    </source>
</evidence>
<proteinExistence type="predicted"/>
<feature type="signal peptide" evidence="2">
    <location>
        <begin position="1"/>
        <end position="24"/>
    </location>
</feature>
<dbReference type="STRING" id="262316.MAP_0283c"/>
<dbReference type="PROSITE" id="PS51257">
    <property type="entry name" value="PROKAR_LIPOPROTEIN"/>
    <property type="match status" value="1"/>
</dbReference>
<gene>
    <name evidence="3" type="ordered locus">MAP_0283c</name>
</gene>
<evidence type="ECO:0000313" key="3">
    <source>
        <dbReference type="EMBL" id="AAS02600.1"/>
    </source>
</evidence>
<feature type="region of interest" description="Disordered" evidence="1">
    <location>
        <begin position="83"/>
        <end position="126"/>
    </location>
</feature>
<evidence type="ECO:0000256" key="2">
    <source>
        <dbReference type="SAM" id="SignalP"/>
    </source>
</evidence>
<keyword evidence="4" id="KW-1185">Reference proteome</keyword>
<organism evidence="3 4">
    <name type="scientific">Mycolicibacterium paratuberculosis (strain ATCC BAA-968 / K-10)</name>
    <name type="common">Mycobacterium paratuberculosis</name>
    <dbReference type="NCBI Taxonomy" id="262316"/>
    <lineage>
        <taxon>Bacteria</taxon>
        <taxon>Bacillati</taxon>
        <taxon>Actinomycetota</taxon>
        <taxon>Actinomycetes</taxon>
        <taxon>Mycobacteriales</taxon>
        <taxon>Mycobacteriaceae</taxon>
        <taxon>Mycobacterium</taxon>
        <taxon>Mycobacterium avium complex (MAC)</taxon>
    </lineage>
</organism>
<feature type="compositionally biased region" description="Polar residues" evidence="1">
    <location>
        <begin position="91"/>
        <end position="122"/>
    </location>
</feature>
<keyword evidence="2" id="KW-0732">Signal</keyword>
<dbReference type="AlphaFoldDB" id="Q743L5"/>
<protein>
    <submittedName>
        <fullName evidence="3">Uncharacterized protein</fullName>
    </submittedName>
</protein>
<name>Q743L5_MYCPA</name>
<evidence type="ECO:0000256" key="1">
    <source>
        <dbReference type="SAM" id="MobiDB-lite"/>
    </source>
</evidence>
<sequence length="170" mass="17197">MSRAITSFAAAITAAAISACAAHADSPPFPDLSGYTPVNPADYTLTYPNSGRPTPLQLIAFRTPDGVSCAFSNPPSAGCSGDNLPGLPPAASSSNGAPRAITISTGSGPQPTGSPLDTNGQELKTLPPMHSITVDGVICGVDNSGTTACKDPQDRGFILSPHGSKWLPHV</sequence>
<dbReference type="KEGG" id="mpa:MAP_0283c"/>